<gene>
    <name evidence="1" type="ORF">ACFQKB_45970</name>
</gene>
<comment type="caution">
    <text evidence="1">The sequence shown here is derived from an EMBL/GenBank/DDBJ whole genome shotgun (WGS) entry which is preliminary data.</text>
</comment>
<evidence type="ECO:0000313" key="2">
    <source>
        <dbReference type="Proteomes" id="UP001596380"/>
    </source>
</evidence>
<keyword evidence="2" id="KW-1185">Reference proteome</keyword>
<dbReference type="RefSeq" id="WP_160821489.1">
    <property type="nucleotide sequence ID" value="NZ_JBHSXE010000001.1"/>
</dbReference>
<dbReference type="Gene3D" id="3.10.450.50">
    <property type="match status" value="1"/>
</dbReference>
<evidence type="ECO:0000313" key="1">
    <source>
        <dbReference type="EMBL" id="MFC6887178.1"/>
    </source>
</evidence>
<accession>A0ABW2CZ86</accession>
<protein>
    <submittedName>
        <fullName evidence="1">Uncharacterized protein</fullName>
    </submittedName>
</protein>
<name>A0ABW2CZ86_9ACTN</name>
<sequence length="58" mass="6101">MGSAESMDVVVRAVAELVGRRDPAAVERFVAPGYVQHSVSADGRRDVVAALPYNGVMA</sequence>
<proteinExistence type="predicted"/>
<dbReference type="EMBL" id="JBHSXS010000072">
    <property type="protein sequence ID" value="MFC6887178.1"/>
    <property type="molecule type" value="Genomic_DNA"/>
</dbReference>
<dbReference type="Proteomes" id="UP001596380">
    <property type="component" value="Unassembled WGS sequence"/>
</dbReference>
<organism evidence="1 2">
    <name type="scientific">Actinomadura yumaensis</name>
    <dbReference type="NCBI Taxonomy" id="111807"/>
    <lineage>
        <taxon>Bacteria</taxon>
        <taxon>Bacillati</taxon>
        <taxon>Actinomycetota</taxon>
        <taxon>Actinomycetes</taxon>
        <taxon>Streptosporangiales</taxon>
        <taxon>Thermomonosporaceae</taxon>
        <taxon>Actinomadura</taxon>
    </lineage>
</organism>
<reference evidence="2" key="1">
    <citation type="journal article" date="2019" name="Int. J. Syst. Evol. Microbiol.">
        <title>The Global Catalogue of Microorganisms (GCM) 10K type strain sequencing project: providing services to taxonomists for standard genome sequencing and annotation.</title>
        <authorList>
            <consortium name="The Broad Institute Genomics Platform"/>
            <consortium name="The Broad Institute Genome Sequencing Center for Infectious Disease"/>
            <person name="Wu L."/>
            <person name="Ma J."/>
        </authorList>
    </citation>
    <scope>NUCLEOTIDE SEQUENCE [LARGE SCALE GENOMIC DNA]</scope>
    <source>
        <strain evidence="2">JCM 3369</strain>
    </source>
</reference>